<dbReference type="AlphaFoldDB" id="A0A6G9XTN2"/>
<proteinExistence type="predicted"/>
<dbReference type="Pfam" id="PF05721">
    <property type="entry name" value="PhyH"/>
    <property type="match status" value="1"/>
</dbReference>
<dbReference type="GO" id="GO:0016706">
    <property type="term" value="F:2-oxoglutarate-dependent dioxygenase activity"/>
    <property type="evidence" value="ECO:0007669"/>
    <property type="project" value="UniProtKB-ARBA"/>
</dbReference>
<sequence>MATHLWDRTDGRIASSTLPPAGRHPTHIQHWSLSGNGRVWALSERAWRDLEYDLQKYPFDQIVRTHLGVERLEDLHRHHVVPRLTTENEQSTELHRLMYTIGQDFYDVYTRFVAEWVQPLFGAEVVFQERPNFRFQTPGNVAVARWHRDSDAGHHRRETNIWVPLTAVNECNCVWLESRSGSEEFQPAVVSVGSALIFNACELKHGNVRNTSGQTRVSFEFRVILAAEYQDSEKVSVNLGRRFALGEYFRRLP</sequence>
<protein>
    <recommendedName>
        <fullName evidence="3">2OG-Fe(II) oxygenase</fullName>
    </recommendedName>
</protein>
<reference evidence="1 2" key="1">
    <citation type="journal article" date="2019" name="ACS Chem. Biol.">
        <title>Identification and Mobilization of a Cryptic Antibiotic Biosynthesis Gene Locus from a Human-Pathogenic Nocardia Isolate.</title>
        <authorList>
            <person name="Herisse M."/>
            <person name="Ishida K."/>
            <person name="Porter J.L."/>
            <person name="Howden B."/>
            <person name="Hertweck C."/>
            <person name="Stinear T.P."/>
            <person name="Pidot S.J."/>
        </authorList>
    </citation>
    <scope>NUCLEOTIDE SEQUENCE [LARGE SCALE GENOMIC DNA]</scope>
    <source>
        <strain evidence="1 2">AUSMDU00024985</strain>
    </source>
</reference>
<dbReference type="InterPro" id="IPR008775">
    <property type="entry name" value="Phytyl_CoA_dOase-like"/>
</dbReference>
<dbReference type="Proteomes" id="UP000501705">
    <property type="component" value="Chromosome"/>
</dbReference>
<dbReference type="SUPFAM" id="SSF51197">
    <property type="entry name" value="Clavaminate synthase-like"/>
    <property type="match status" value="1"/>
</dbReference>
<dbReference type="Gene3D" id="2.60.120.620">
    <property type="entry name" value="q2cbj1_9rhob like domain"/>
    <property type="match status" value="1"/>
</dbReference>
<accession>A0A6G9XTN2</accession>
<name>A0A6G9XTN2_NOCBR</name>
<dbReference type="EMBL" id="CP046171">
    <property type="protein sequence ID" value="QIS04256.1"/>
    <property type="molecule type" value="Genomic_DNA"/>
</dbReference>
<evidence type="ECO:0008006" key="3">
    <source>
        <dbReference type="Google" id="ProtNLM"/>
    </source>
</evidence>
<evidence type="ECO:0000313" key="2">
    <source>
        <dbReference type="Proteomes" id="UP000501705"/>
    </source>
</evidence>
<gene>
    <name evidence="1" type="ORF">F5X71_19670</name>
</gene>
<organism evidence="1 2">
    <name type="scientific">Nocardia brasiliensis</name>
    <dbReference type="NCBI Taxonomy" id="37326"/>
    <lineage>
        <taxon>Bacteria</taxon>
        <taxon>Bacillati</taxon>
        <taxon>Actinomycetota</taxon>
        <taxon>Actinomycetes</taxon>
        <taxon>Mycobacteriales</taxon>
        <taxon>Nocardiaceae</taxon>
        <taxon>Nocardia</taxon>
    </lineage>
</organism>
<evidence type="ECO:0000313" key="1">
    <source>
        <dbReference type="EMBL" id="QIS04256.1"/>
    </source>
</evidence>